<evidence type="ECO:0000313" key="3">
    <source>
        <dbReference type="WBParaSite" id="L893_g18720.t1"/>
    </source>
</evidence>
<name>A0A1I7YQM1_9BILA</name>
<organism evidence="2 3">
    <name type="scientific">Steinernema glaseri</name>
    <dbReference type="NCBI Taxonomy" id="37863"/>
    <lineage>
        <taxon>Eukaryota</taxon>
        <taxon>Metazoa</taxon>
        <taxon>Ecdysozoa</taxon>
        <taxon>Nematoda</taxon>
        <taxon>Chromadorea</taxon>
        <taxon>Rhabditida</taxon>
        <taxon>Tylenchina</taxon>
        <taxon>Panagrolaimomorpha</taxon>
        <taxon>Strongyloidoidea</taxon>
        <taxon>Steinernematidae</taxon>
        <taxon>Steinernema</taxon>
    </lineage>
</organism>
<sequence>MEKSRASRYLGRQDRWTVGLHKDSTTQMTVLMTVILMSATAFFTFPFIELDSIDQIAVVVSEHRHNLVRIERQSLQHHDAERAAVCGRRVHHLLVTISQKEKLKHYQEYHDRDTVSKMKTLTMEQFVASIIYVGKGITGPKESGPGHLYLGIYTDARNEAVHRLFKARRQFIRGSITYFLRASVGSKENRLIATNGPVVGNRYT</sequence>
<dbReference type="AlphaFoldDB" id="A0A1I7YQM1"/>
<dbReference type="Proteomes" id="UP000095287">
    <property type="component" value="Unplaced"/>
</dbReference>
<evidence type="ECO:0000256" key="1">
    <source>
        <dbReference type="SAM" id="Phobius"/>
    </source>
</evidence>
<proteinExistence type="predicted"/>
<protein>
    <submittedName>
        <fullName evidence="3">Secreted protein</fullName>
    </submittedName>
</protein>
<evidence type="ECO:0000313" key="2">
    <source>
        <dbReference type="Proteomes" id="UP000095287"/>
    </source>
</evidence>
<keyword evidence="1" id="KW-1133">Transmembrane helix</keyword>
<dbReference type="WBParaSite" id="L893_g18720.t1">
    <property type="protein sequence ID" value="L893_g18720.t1"/>
    <property type="gene ID" value="L893_g18720"/>
</dbReference>
<keyword evidence="1" id="KW-0472">Membrane</keyword>
<reference evidence="3" key="1">
    <citation type="submission" date="2016-11" db="UniProtKB">
        <authorList>
            <consortium name="WormBaseParasite"/>
        </authorList>
    </citation>
    <scope>IDENTIFICATION</scope>
</reference>
<keyword evidence="1" id="KW-0812">Transmembrane</keyword>
<accession>A0A1I7YQM1</accession>
<keyword evidence="2" id="KW-1185">Reference proteome</keyword>
<feature type="transmembrane region" description="Helical" evidence="1">
    <location>
        <begin position="30"/>
        <end position="48"/>
    </location>
</feature>